<accession>A0ABV5C0K6</accession>
<evidence type="ECO:0000256" key="2">
    <source>
        <dbReference type="ARBA" id="ARBA00023219"/>
    </source>
</evidence>
<organism evidence="4 5">
    <name type="scientific">Paenibacillus medicaginis</name>
    <dbReference type="NCBI Taxonomy" id="1470560"/>
    <lineage>
        <taxon>Bacteria</taxon>
        <taxon>Bacillati</taxon>
        <taxon>Bacillota</taxon>
        <taxon>Bacilli</taxon>
        <taxon>Bacillales</taxon>
        <taxon>Paenibacillaceae</taxon>
        <taxon>Paenibacillus</taxon>
    </lineage>
</organism>
<dbReference type="InterPro" id="IPR005335">
    <property type="entry name" value="Terminase_ssu"/>
</dbReference>
<evidence type="ECO:0000313" key="5">
    <source>
        <dbReference type="Proteomes" id="UP001580430"/>
    </source>
</evidence>
<dbReference type="PANTHER" id="PTHR41328:SF2">
    <property type="entry name" value="TERMINASE SMALL SUBUNIT"/>
    <property type="match status" value="1"/>
</dbReference>
<dbReference type="InterPro" id="IPR052404">
    <property type="entry name" value="SPP1-like_terminase"/>
</dbReference>
<keyword evidence="5" id="KW-1185">Reference proteome</keyword>
<sequence>MALTAKQKLFIKEYLVDLNATQAAIRAGYSAKTANEQGARLLANVSVQAAIQVAMDKRAAKLEITADMVLERWWAIATADPNDIIHLRRTCCRYCFGEDHSYQWTDEAEYERAVQAAIRDARLQSEEQGKEIQPNIPSDEGGYGFDSPERPHPKCPNCRGEGVAGVHIEDTRHLSDKAKLLYAGLKTTATGIEIKLHDQGKALENVARHLGMFNDKVELTGKDGGALQVVFDGGMTKGE</sequence>
<dbReference type="EMBL" id="JBHIRY010000009">
    <property type="protein sequence ID" value="MFB5761039.1"/>
    <property type="molecule type" value="Genomic_DNA"/>
</dbReference>
<reference evidence="4 5" key="1">
    <citation type="submission" date="2024-09" db="EMBL/GenBank/DDBJ databases">
        <title>Paenibacillus zeirhizospherea sp. nov., isolated from surface of the maize (Zea mays) roots in a horticulture field, Hungary.</title>
        <authorList>
            <person name="Marton D."/>
            <person name="Farkas M."/>
            <person name="Bedics A."/>
            <person name="Toth E."/>
            <person name="Tancsics A."/>
            <person name="Boka K."/>
            <person name="Marati G."/>
            <person name="Kriszt B."/>
            <person name="Cserhati M."/>
        </authorList>
    </citation>
    <scope>NUCLEOTIDE SEQUENCE [LARGE SCALE GENOMIC DNA]</scope>
    <source>
        <strain evidence="4 5">JCM 18446</strain>
    </source>
</reference>
<dbReference type="PANTHER" id="PTHR41328">
    <property type="entry name" value="TERMINASE SMALL SUBUNIT-RELATED"/>
    <property type="match status" value="1"/>
</dbReference>
<dbReference type="RefSeq" id="WP_375520188.1">
    <property type="nucleotide sequence ID" value="NZ_JBHIRY010000009.1"/>
</dbReference>
<dbReference type="Proteomes" id="UP001580430">
    <property type="component" value="Unassembled WGS sequence"/>
</dbReference>
<dbReference type="Gene3D" id="1.10.10.1400">
    <property type="entry name" value="Terminase, small subunit, N-terminal DNA-binding domain, HTH motif"/>
    <property type="match status" value="1"/>
</dbReference>
<gene>
    <name evidence="4" type="ORF">ACE5LO_11615</name>
</gene>
<keyword evidence="2" id="KW-0231">Viral genome packaging</keyword>
<name>A0ABV5C0K6_9BACL</name>
<proteinExistence type="predicted"/>
<evidence type="ECO:0000313" key="4">
    <source>
        <dbReference type="EMBL" id="MFB5761039.1"/>
    </source>
</evidence>
<dbReference type="Pfam" id="PF03592">
    <property type="entry name" value="Terminase_2"/>
    <property type="match status" value="1"/>
</dbReference>
<evidence type="ECO:0000256" key="1">
    <source>
        <dbReference type="ARBA" id="ARBA00022612"/>
    </source>
</evidence>
<protein>
    <submittedName>
        <fullName evidence="4">Terminase small subunit</fullName>
    </submittedName>
</protein>
<evidence type="ECO:0000256" key="3">
    <source>
        <dbReference type="SAM" id="MobiDB-lite"/>
    </source>
</evidence>
<feature type="region of interest" description="Disordered" evidence="3">
    <location>
        <begin position="125"/>
        <end position="150"/>
    </location>
</feature>
<keyword evidence="1" id="KW-1188">Viral release from host cell</keyword>
<comment type="caution">
    <text evidence="4">The sequence shown here is derived from an EMBL/GenBank/DDBJ whole genome shotgun (WGS) entry which is preliminary data.</text>
</comment>
<dbReference type="InterPro" id="IPR038713">
    <property type="entry name" value="Terminase_Gp1_N_sf"/>
</dbReference>